<dbReference type="InterPro" id="IPR015860">
    <property type="entry name" value="ABC_transpr_TagH-like"/>
</dbReference>
<dbReference type="PROSITE" id="PS00211">
    <property type="entry name" value="ABC_TRANSPORTER_1"/>
    <property type="match status" value="1"/>
</dbReference>
<feature type="domain" description="ABC transporter" evidence="5">
    <location>
        <begin position="26"/>
        <end position="255"/>
    </location>
</feature>
<dbReference type="PROSITE" id="PS50893">
    <property type="entry name" value="ABC_TRANSPORTER_2"/>
    <property type="match status" value="1"/>
</dbReference>
<evidence type="ECO:0000256" key="2">
    <source>
        <dbReference type="ARBA" id="ARBA00022448"/>
    </source>
</evidence>
<keyword evidence="6" id="KW-0378">Hydrolase</keyword>
<dbReference type="EC" id="3.6.3.40" evidence="6"/>
<dbReference type="GO" id="GO:0140359">
    <property type="term" value="F:ABC-type transporter activity"/>
    <property type="evidence" value="ECO:0007669"/>
    <property type="project" value="InterPro"/>
</dbReference>
<dbReference type="Gene3D" id="2.70.50.60">
    <property type="entry name" value="abc- transporter (atp binding component) like domain"/>
    <property type="match status" value="1"/>
</dbReference>
<dbReference type="InterPro" id="IPR003593">
    <property type="entry name" value="AAA+_ATPase"/>
</dbReference>
<keyword evidence="4 6" id="KW-0067">ATP-binding</keyword>
<gene>
    <name evidence="6" type="primary">tagH</name>
    <name evidence="6" type="ORF">NCTC13456_00822</name>
</gene>
<keyword evidence="3" id="KW-0547">Nucleotide-binding</keyword>
<dbReference type="RefSeq" id="WP_114998894.1">
    <property type="nucleotide sequence ID" value="NZ_UFXS01000001.1"/>
</dbReference>
<keyword evidence="2" id="KW-0813">Transport</keyword>
<accession>A0A376G0C0</accession>
<dbReference type="GO" id="GO:0005524">
    <property type="term" value="F:ATP binding"/>
    <property type="evidence" value="ECO:0007669"/>
    <property type="project" value="UniProtKB-KW"/>
</dbReference>
<evidence type="ECO:0000256" key="3">
    <source>
        <dbReference type="ARBA" id="ARBA00022741"/>
    </source>
</evidence>
<proteinExistence type="inferred from homology"/>
<dbReference type="AlphaFoldDB" id="A0A376G0C0"/>
<dbReference type="CDD" id="cd03220">
    <property type="entry name" value="ABC_KpsT_Wzt"/>
    <property type="match status" value="1"/>
</dbReference>
<dbReference type="InterPro" id="IPR050683">
    <property type="entry name" value="Bact_Polysacc_Export_ATP-bd"/>
</dbReference>
<comment type="similarity">
    <text evidence="1">Belongs to the ABC transporter superfamily.</text>
</comment>
<dbReference type="Pfam" id="PF00005">
    <property type="entry name" value="ABC_tran"/>
    <property type="match status" value="1"/>
</dbReference>
<dbReference type="InterPro" id="IPR017871">
    <property type="entry name" value="ABC_transporter-like_CS"/>
</dbReference>
<dbReference type="GO" id="GO:0016020">
    <property type="term" value="C:membrane"/>
    <property type="evidence" value="ECO:0007669"/>
    <property type="project" value="InterPro"/>
</dbReference>
<dbReference type="SUPFAM" id="SSF52540">
    <property type="entry name" value="P-loop containing nucleoside triphosphate hydrolases"/>
    <property type="match status" value="1"/>
</dbReference>
<dbReference type="PANTHER" id="PTHR46743:SF2">
    <property type="entry name" value="TEICHOIC ACIDS EXPORT ATP-BINDING PROTEIN TAGH"/>
    <property type="match status" value="1"/>
</dbReference>
<dbReference type="InterPro" id="IPR027417">
    <property type="entry name" value="P-loop_NTPase"/>
</dbReference>
<sequence>MEKEILVEVQNVSKKFSLDLKTSLKYGATDIIRSSFGLKSSKELRKGEFWAVQDISFKLRRGECIGLIGHNGAGKSTLLKVLNGLYTPDKGQIVMRGKIGALIELGAGFNPILTGRENIYNNAAILGFTKEEVNQKIQSIIDFSEIEKFIDMPVQNYSSGMKVRLGFAVAAHLEPDVLIIDEVLAVGDLGFVIKCFSKIDELLPNTAIIFVSHTMNMISRICTEIILMNHGVAQYQGKDIGKGIQEYYNLFSVEQSSKVFDNGYFKLLDKRIIIPNDVVERGVSFTIVLRFKVLQNNVINYPHLYMLIKNKEQIQVAGVFVNEQKKIKNKIIEYSLIIKNPLLTLGRYNIDFGINDFDTNLPYLRINNILEFLVKGEKESWVSIEFESENILT</sequence>
<evidence type="ECO:0000256" key="1">
    <source>
        <dbReference type="ARBA" id="ARBA00005417"/>
    </source>
</evidence>
<dbReference type="Gene3D" id="3.40.50.300">
    <property type="entry name" value="P-loop containing nucleotide triphosphate hydrolases"/>
    <property type="match status" value="1"/>
</dbReference>
<dbReference type="EMBL" id="UFXS01000001">
    <property type="protein sequence ID" value="STD54065.1"/>
    <property type="molecule type" value="Genomic_DNA"/>
</dbReference>
<protein>
    <submittedName>
        <fullName evidence="6">Teichoic acids export ATP-binding protein TagH</fullName>
        <ecNumber evidence="6">3.6.3.40</ecNumber>
    </submittedName>
</protein>
<reference evidence="6 7" key="1">
    <citation type="submission" date="2018-06" db="EMBL/GenBank/DDBJ databases">
        <authorList>
            <consortium name="Pathogen Informatics"/>
            <person name="Doyle S."/>
        </authorList>
    </citation>
    <scope>NUCLEOTIDE SEQUENCE [LARGE SCALE GENOMIC DNA]</scope>
    <source>
        <strain evidence="6 7">NCTC13456</strain>
    </source>
</reference>
<organism evidence="6 7">
    <name type="scientific">Empedobacter falsenii</name>
    <dbReference type="NCBI Taxonomy" id="343874"/>
    <lineage>
        <taxon>Bacteria</taxon>
        <taxon>Pseudomonadati</taxon>
        <taxon>Bacteroidota</taxon>
        <taxon>Flavobacteriia</taxon>
        <taxon>Flavobacteriales</taxon>
        <taxon>Weeksellaceae</taxon>
        <taxon>Empedobacter</taxon>
    </lineage>
</organism>
<dbReference type="GO" id="GO:0016887">
    <property type="term" value="F:ATP hydrolysis activity"/>
    <property type="evidence" value="ECO:0007669"/>
    <property type="project" value="InterPro"/>
</dbReference>
<name>A0A376G0C0_9FLAO</name>
<dbReference type="Proteomes" id="UP000254737">
    <property type="component" value="Unassembled WGS sequence"/>
</dbReference>
<evidence type="ECO:0000313" key="6">
    <source>
        <dbReference type="EMBL" id="STD54065.1"/>
    </source>
</evidence>
<evidence type="ECO:0000259" key="5">
    <source>
        <dbReference type="PROSITE" id="PS50893"/>
    </source>
</evidence>
<dbReference type="SMART" id="SM00382">
    <property type="entry name" value="AAA"/>
    <property type="match status" value="1"/>
</dbReference>
<dbReference type="InterPro" id="IPR003439">
    <property type="entry name" value="ABC_transporter-like_ATP-bd"/>
</dbReference>
<evidence type="ECO:0000313" key="7">
    <source>
        <dbReference type="Proteomes" id="UP000254737"/>
    </source>
</evidence>
<dbReference type="PANTHER" id="PTHR46743">
    <property type="entry name" value="TEICHOIC ACIDS EXPORT ATP-BINDING PROTEIN TAGH"/>
    <property type="match status" value="1"/>
</dbReference>
<evidence type="ECO:0000256" key="4">
    <source>
        <dbReference type="ARBA" id="ARBA00022840"/>
    </source>
</evidence>